<protein>
    <submittedName>
        <fullName evidence="1">Uncharacterized protein</fullName>
    </submittedName>
</protein>
<accession>A0A0F9MQV9</accession>
<gene>
    <name evidence="1" type="ORF">LCGC14_1353310</name>
</gene>
<sequence>MNRKIYYTPRNKELKQRAMGLVSCFKKEPVQKIVRTFIIDVIILTVNCMAAWHNIKTCQDDYDVIYALGLREKEELAGEDKEMDDVIRLAWEKKQEEIRAQL</sequence>
<reference evidence="1" key="1">
    <citation type="journal article" date="2015" name="Nature">
        <title>Complex archaea that bridge the gap between prokaryotes and eukaryotes.</title>
        <authorList>
            <person name="Spang A."/>
            <person name="Saw J.H."/>
            <person name="Jorgensen S.L."/>
            <person name="Zaremba-Niedzwiedzka K."/>
            <person name="Martijn J."/>
            <person name="Lind A.E."/>
            <person name="van Eijk R."/>
            <person name="Schleper C."/>
            <person name="Guy L."/>
            <person name="Ettema T.J."/>
        </authorList>
    </citation>
    <scope>NUCLEOTIDE SEQUENCE</scope>
</reference>
<name>A0A0F9MQV9_9ZZZZ</name>
<dbReference type="AlphaFoldDB" id="A0A0F9MQV9"/>
<evidence type="ECO:0000313" key="1">
    <source>
        <dbReference type="EMBL" id="KKM79105.1"/>
    </source>
</evidence>
<organism evidence="1">
    <name type="scientific">marine sediment metagenome</name>
    <dbReference type="NCBI Taxonomy" id="412755"/>
    <lineage>
        <taxon>unclassified sequences</taxon>
        <taxon>metagenomes</taxon>
        <taxon>ecological metagenomes</taxon>
    </lineage>
</organism>
<dbReference type="EMBL" id="LAZR01008384">
    <property type="protein sequence ID" value="KKM79105.1"/>
    <property type="molecule type" value="Genomic_DNA"/>
</dbReference>
<proteinExistence type="predicted"/>
<comment type="caution">
    <text evidence="1">The sequence shown here is derived from an EMBL/GenBank/DDBJ whole genome shotgun (WGS) entry which is preliminary data.</text>
</comment>